<keyword evidence="2" id="KW-1185">Reference proteome</keyword>
<accession>A0A9X4RWY4</accession>
<dbReference type="EMBL" id="JANCMU010000001">
    <property type="protein sequence ID" value="MDG4945104.1"/>
    <property type="molecule type" value="Genomic_DNA"/>
</dbReference>
<proteinExistence type="predicted"/>
<sequence length="187" mass="22698">MKNYPILELKNTSSIEEFISFWSKQYHFTNMDFYTQNINKDQFTADDILELYTWKNGMRLSTQKVNSIQEKVIPKLDIINKLKQDSTPNLDFFLQEFKSLSFVWKIFLLHIISPETYPMYDQHIHRTFCFLHPDNPRILNAKQHELYFDYYLDFIKNEEIKDIREMDKAFFAFGQFINTKQYISLVK</sequence>
<comment type="caution">
    <text evidence="1">The sequence shown here is derived from an EMBL/GenBank/DDBJ whole genome shotgun (WGS) entry which is preliminary data.</text>
</comment>
<dbReference type="RefSeq" id="WP_304419819.1">
    <property type="nucleotide sequence ID" value="NZ_JANCMU010000001.1"/>
</dbReference>
<dbReference type="Proteomes" id="UP001152599">
    <property type="component" value="Unassembled WGS sequence"/>
</dbReference>
<gene>
    <name evidence="1" type="ORF">NMK71_01640</name>
</gene>
<reference evidence="1" key="1">
    <citation type="submission" date="2022-07" db="EMBL/GenBank/DDBJ databases">
        <title>Description and genome-wide analysis of Profundicola chukchiensis gen. nov., sp. nov., marine bacteria isolated from bottom sediments of the Chukchi Sea.</title>
        <authorList>
            <person name="Romanenko L."/>
            <person name="Otstavnykh N."/>
            <person name="Kurilenko V."/>
            <person name="Eremeev V."/>
            <person name="Velansky P."/>
            <person name="Mikhailov V."/>
            <person name="Isaeva M."/>
        </authorList>
    </citation>
    <scope>NUCLEOTIDE SEQUENCE</scope>
    <source>
        <strain evidence="1">KMM 9713</strain>
    </source>
</reference>
<organism evidence="1 2">
    <name type="scientific">Profundicola chukchiensis</name>
    <dbReference type="NCBI Taxonomy" id="2961959"/>
    <lineage>
        <taxon>Bacteria</taxon>
        <taxon>Pseudomonadati</taxon>
        <taxon>Bacteroidota</taxon>
        <taxon>Flavobacteriia</taxon>
        <taxon>Flavobacteriales</taxon>
        <taxon>Weeksellaceae</taxon>
        <taxon>Profundicola</taxon>
    </lineage>
</organism>
<protein>
    <submittedName>
        <fullName evidence="1">Uncharacterized protein</fullName>
    </submittedName>
</protein>
<evidence type="ECO:0000313" key="2">
    <source>
        <dbReference type="Proteomes" id="UP001152599"/>
    </source>
</evidence>
<name>A0A9X4RWY4_9FLAO</name>
<evidence type="ECO:0000313" key="1">
    <source>
        <dbReference type="EMBL" id="MDG4945104.1"/>
    </source>
</evidence>
<dbReference type="AlphaFoldDB" id="A0A9X4RWY4"/>